<accession>A0A5B7DAF0</accession>
<sequence>MTVVVVSYNLAFLVNFAEWSLKDRLLVWTTRLLVVTSLTLPQLQDLLSAHWTYSMMNSVFFNMKNNSSRTKYQVLSYFPYSPTGPQLVQVASWIPSRALVIAETNAFFQEKFSNFHGAQVNVSAAPFPPFWDELKGPDNTRQYRGAGYSLLSTIAAALNFTFRVMPTSSWAEVVRLVEERVAFLSPNSHMVLPHRREHYDFSFVYEYASMDFCMAPPGLQPQWKAFYYPLSWVVWVATLLALLITSFFLFAV</sequence>
<dbReference type="OrthoDB" id="6353409at2759"/>
<dbReference type="InterPro" id="IPR052192">
    <property type="entry name" value="Insect_Ionotropic_Sensory_Rcpt"/>
</dbReference>
<dbReference type="Gene3D" id="3.40.190.10">
    <property type="entry name" value="Periplasmic binding protein-like II"/>
    <property type="match status" value="1"/>
</dbReference>
<dbReference type="PANTHER" id="PTHR42643:SF30">
    <property type="entry name" value="IONOTROPIC RECEPTOR 40A-RELATED"/>
    <property type="match status" value="1"/>
</dbReference>
<evidence type="ECO:0000256" key="1">
    <source>
        <dbReference type="ARBA" id="ARBA00004651"/>
    </source>
</evidence>
<dbReference type="EMBL" id="VSRR010000655">
    <property type="protein sequence ID" value="MPC18179.1"/>
    <property type="molecule type" value="Genomic_DNA"/>
</dbReference>
<name>A0A5B7DAF0_PORTR</name>
<organism evidence="9 10">
    <name type="scientific">Portunus trituberculatus</name>
    <name type="common">Swimming crab</name>
    <name type="synonym">Neptunus trituberculatus</name>
    <dbReference type="NCBI Taxonomy" id="210409"/>
    <lineage>
        <taxon>Eukaryota</taxon>
        <taxon>Metazoa</taxon>
        <taxon>Ecdysozoa</taxon>
        <taxon>Arthropoda</taxon>
        <taxon>Crustacea</taxon>
        <taxon>Multicrustacea</taxon>
        <taxon>Malacostraca</taxon>
        <taxon>Eumalacostraca</taxon>
        <taxon>Eucarida</taxon>
        <taxon>Decapoda</taxon>
        <taxon>Pleocyemata</taxon>
        <taxon>Brachyura</taxon>
        <taxon>Eubrachyura</taxon>
        <taxon>Portunoidea</taxon>
        <taxon>Portunidae</taxon>
        <taxon>Portuninae</taxon>
        <taxon>Portunus</taxon>
    </lineage>
</organism>
<keyword evidence="3 8" id="KW-0812">Transmembrane</keyword>
<keyword evidence="7" id="KW-0325">Glycoprotein</keyword>
<reference evidence="9 10" key="1">
    <citation type="submission" date="2019-05" db="EMBL/GenBank/DDBJ databases">
        <title>Another draft genome of Portunus trituberculatus and its Hox gene families provides insights of decapod evolution.</title>
        <authorList>
            <person name="Jeong J.-H."/>
            <person name="Song I."/>
            <person name="Kim S."/>
            <person name="Choi T."/>
            <person name="Kim D."/>
            <person name="Ryu S."/>
            <person name="Kim W."/>
        </authorList>
    </citation>
    <scope>NUCLEOTIDE SEQUENCE [LARGE SCALE GENOMIC DNA]</scope>
    <source>
        <tissue evidence="9">Muscle</tissue>
    </source>
</reference>
<proteinExistence type="predicted"/>
<dbReference type="AlphaFoldDB" id="A0A5B7DAF0"/>
<keyword evidence="4 8" id="KW-1133">Transmembrane helix</keyword>
<keyword evidence="5 8" id="KW-0472">Membrane</keyword>
<comment type="subcellular location">
    <subcellularLocation>
        <location evidence="1">Cell membrane</location>
        <topology evidence="1">Multi-pass membrane protein</topology>
    </subcellularLocation>
</comment>
<dbReference type="PANTHER" id="PTHR42643">
    <property type="entry name" value="IONOTROPIC RECEPTOR 20A-RELATED"/>
    <property type="match status" value="1"/>
</dbReference>
<evidence type="ECO:0000256" key="3">
    <source>
        <dbReference type="ARBA" id="ARBA00022692"/>
    </source>
</evidence>
<keyword evidence="10" id="KW-1185">Reference proteome</keyword>
<evidence type="ECO:0000313" key="9">
    <source>
        <dbReference type="EMBL" id="MPC18179.1"/>
    </source>
</evidence>
<evidence type="ECO:0000256" key="8">
    <source>
        <dbReference type="SAM" id="Phobius"/>
    </source>
</evidence>
<comment type="caution">
    <text evidence="9">The sequence shown here is derived from an EMBL/GenBank/DDBJ whole genome shotgun (WGS) entry which is preliminary data.</text>
</comment>
<evidence type="ECO:0000313" key="10">
    <source>
        <dbReference type="Proteomes" id="UP000324222"/>
    </source>
</evidence>
<gene>
    <name evidence="9" type="ORF">E2C01_011055</name>
</gene>
<feature type="transmembrane region" description="Helical" evidence="8">
    <location>
        <begin position="226"/>
        <end position="251"/>
    </location>
</feature>
<evidence type="ECO:0000256" key="5">
    <source>
        <dbReference type="ARBA" id="ARBA00023136"/>
    </source>
</evidence>
<protein>
    <submittedName>
        <fullName evidence="9">Uncharacterized protein</fullName>
    </submittedName>
</protein>
<keyword evidence="6" id="KW-0675">Receptor</keyword>
<evidence type="ECO:0000256" key="4">
    <source>
        <dbReference type="ARBA" id="ARBA00022989"/>
    </source>
</evidence>
<evidence type="ECO:0000256" key="7">
    <source>
        <dbReference type="ARBA" id="ARBA00023180"/>
    </source>
</evidence>
<keyword evidence="2" id="KW-1003">Cell membrane</keyword>
<evidence type="ECO:0000256" key="6">
    <source>
        <dbReference type="ARBA" id="ARBA00023170"/>
    </source>
</evidence>
<dbReference type="Proteomes" id="UP000324222">
    <property type="component" value="Unassembled WGS sequence"/>
</dbReference>
<dbReference type="GO" id="GO:0005886">
    <property type="term" value="C:plasma membrane"/>
    <property type="evidence" value="ECO:0007669"/>
    <property type="project" value="UniProtKB-SubCell"/>
</dbReference>
<dbReference type="SUPFAM" id="SSF53850">
    <property type="entry name" value="Periplasmic binding protein-like II"/>
    <property type="match status" value="1"/>
</dbReference>
<evidence type="ECO:0000256" key="2">
    <source>
        <dbReference type="ARBA" id="ARBA00022475"/>
    </source>
</evidence>